<feature type="compositionally biased region" description="Polar residues" evidence="1">
    <location>
        <begin position="778"/>
        <end position="809"/>
    </location>
</feature>
<keyword evidence="2" id="KW-1133">Transmembrane helix</keyword>
<feature type="transmembrane region" description="Helical" evidence="2">
    <location>
        <begin position="148"/>
        <end position="168"/>
    </location>
</feature>
<dbReference type="EMBL" id="GG662718">
    <property type="protein sequence ID" value="EAR94052.1"/>
    <property type="molecule type" value="Genomic_DNA"/>
</dbReference>
<dbReference type="RefSeq" id="XP_001014297.1">
    <property type="nucleotide sequence ID" value="XM_001014297.1"/>
</dbReference>
<keyword evidence="2" id="KW-0812">Transmembrane</keyword>
<evidence type="ECO:0000313" key="5">
    <source>
        <dbReference type="Proteomes" id="UP000009168"/>
    </source>
</evidence>
<feature type="compositionally biased region" description="Low complexity" evidence="1">
    <location>
        <begin position="633"/>
        <end position="653"/>
    </location>
</feature>
<dbReference type="HOGENOM" id="CLU_274594_0_0_1"/>
<feature type="compositionally biased region" description="Polar residues" evidence="1">
    <location>
        <begin position="404"/>
        <end position="433"/>
    </location>
</feature>
<feature type="compositionally biased region" description="Low complexity" evidence="1">
    <location>
        <begin position="1150"/>
        <end position="1160"/>
    </location>
</feature>
<feature type="transmembrane region" description="Helical" evidence="2">
    <location>
        <begin position="208"/>
        <end position="228"/>
    </location>
</feature>
<dbReference type="SUPFAM" id="SSF64268">
    <property type="entry name" value="PX domain"/>
    <property type="match status" value="1"/>
</dbReference>
<dbReference type="AlphaFoldDB" id="Q23BR6"/>
<dbReference type="GeneID" id="7841142"/>
<dbReference type="CDD" id="cd06093">
    <property type="entry name" value="PX_domain"/>
    <property type="match status" value="1"/>
</dbReference>
<feature type="compositionally biased region" description="Polar residues" evidence="1">
    <location>
        <begin position="1051"/>
        <end position="1067"/>
    </location>
</feature>
<dbReference type="Gene3D" id="3.30.1520.10">
    <property type="entry name" value="Phox-like domain"/>
    <property type="match status" value="1"/>
</dbReference>
<feature type="region of interest" description="Disordered" evidence="1">
    <location>
        <begin position="837"/>
        <end position="863"/>
    </location>
</feature>
<accession>Q23BR6</accession>
<feature type="region of interest" description="Disordered" evidence="1">
    <location>
        <begin position="1125"/>
        <end position="1167"/>
    </location>
</feature>
<organism evidence="4 5">
    <name type="scientific">Tetrahymena thermophila (strain SB210)</name>
    <dbReference type="NCBI Taxonomy" id="312017"/>
    <lineage>
        <taxon>Eukaryota</taxon>
        <taxon>Sar</taxon>
        <taxon>Alveolata</taxon>
        <taxon>Ciliophora</taxon>
        <taxon>Intramacronucleata</taxon>
        <taxon>Oligohymenophorea</taxon>
        <taxon>Hymenostomatida</taxon>
        <taxon>Tetrahymenina</taxon>
        <taxon>Tetrahymenidae</taxon>
        <taxon>Tetrahymena</taxon>
    </lineage>
</organism>
<dbReference type="InParanoid" id="Q23BR6"/>
<feature type="region of interest" description="Disordered" evidence="1">
    <location>
        <begin position="722"/>
        <end position="809"/>
    </location>
</feature>
<dbReference type="KEGG" id="tet:TTHERM_00227660"/>
<feature type="compositionally biased region" description="Low complexity" evidence="1">
    <location>
        <begin position="837"/>
        <end position="851"/>
    </location>
</feature>
<dbReference type="Proteomes" id="UP000009168">
    <property type="component" value="Unassembled WGS sequence"/>
</dbReference>
<feature type="region of interest" description="Disordered" evidence="1">
    <location>
        <begin position="375"/>
        <end position="480"/>
    </location>
</feature>
<dbReference type="GO" id="GO:0035091">
    <property type="term" value="F:phosphatidylinositol binding"/>
    <property type="evidence" value="ECO:0007669"/>
    <property type="project" value="InterPro"/>
</dbReference>
<feature type="compositionally biased region" description="Low complexity" evidence="1">
    <location>
        <begin position="442"/>
        <end position="459"/>
    </location>
</feature>
<feature type="region of interest" description="Disordered" evidence="1">
    <location>
        <begin position="627"/>
        <end position="657"/>
    </location>
</feature>
<feature type="compositionally biased region" description="Low complexity" evidence="1">
    <location>
        <begin position="1129"/>
        <end position="1143"/>
    </location>
</feature>
<feature type="transmembrane region" description="Helical" evidence="2">
    <location>
        <begin position="93"/>
        <end position="111"/>
    </location>
</feature>
<feature type="region of interest" description="Disordered" evidence="1">
    <location>
        <begin position="313"/>
        <end position="357"/>
    </location>
</feature>
<feature type="compositionally biased region" description="Low complexity" evidence="1">
    <location>
        <begin position="731"/>
        <end position="771"/>
    </location>
</feature>
<dbReference type="InterPro" id="IPR036871">
    <property type="entry name" value="PX_dom_sf"/>
</dbReference>
<feature type="transmembrane region" description="Helical" evidence="2">
    <location>
        <begin position="174"/>
        <end position="196"/>
    </location>
</feature>
<feature type="region of interest" description="Disordered" evidence="1">
    <location>
        <begin position="1042"/>
        <end position="1067"/>
    </location>
</feature>
<dbReference type="PROSITE" id="PS50195">
    <property type="entry name" value="PX"/>
    <property type="match status" value="1"/>
</dbReference>
<evidence type="ECO:0000259" key="3">
    <source>
        <dbReference type="PROSITE" id="PS50195"/>
    </source>
</evidence>
<gene>
    <name evidence="4" type="ORF">TTHERM_00227660</name>
</gene>
<evidence type="ECO:0000313" key="4">
    <source>
        <dbReference type="EMBL" id="EAR94052.1"/>
    </source>
</evidence>
<keyword evidence="5" id="KW-1185">Reference proteome</keyword>
<protein>
    <submittedName>
        <fullName evidence="4">PX domain protein</fullName>
    </submittedName>
</protein>
<dbReference type="Pfam" id="PF00787">
    <property type="entry name" value="PX"/>
    <property type="match status" value="1"/>
</dbReference>
<feature type="domain" description="PX" evidence="3">
    <location>
        <begin position="920"/>
        <end position="1032"/>
    </location>
</feature>
<feature type="compositionally biased region" description="Low complexity" evidence="1">
    <location>
        <begin position="375"/>
        <end position="403"/>
    </location>
</feature>
<sequence>MSTHQLNLRATVFHSIINPLTKIWVKNLEANSSTNLTLNYQNTLDSLNYLSDNINNNNNNITLNNTVFSDDPTKSSSDSPNLQYCSFGDVGCSLLTIASTFHVIYIFYVLYKSLSLWRHQFKQNRQIFFAIDIEQNRMRNILAYGMKIFLQVLAGLEALIMSILVVAFHRNGGMVIFVICTLNYICCFCSAAFIYFDAITFKQTLRRTFIIILINCFQNGFIFAILLFCNAREHIDAYCFICACVYILTEISSAVYTIIRTYDFIEVNLENFDQVQNQNSASLLNASQEYANYTNSEQNMYQQQTTLDYGQYRSQNNSNLQNHQNPNQNYNNPHAAVAHKQSKLEEENTSRSNNKNNYKQMQQTGFSSRISTLSNAQNTQNNNNNNNNNNSSINIINTGSSNNLVKKSSMTPKTPGMITNTLEDSFSSINHCENLSEDDNSYENNPNYSNNNNNNNGKLKNQKKNDQKNRMQLTARSKSSIQCIGRKDFNSNDDSLDRIEEEDGKYEQKKQSQIQGLFIGDNWSGSVDFTDNNQQNSNNQNINKSNLISNLKQYQIQMNNNYHQSFQRQPTVLTDTLQSSVDLMSSNQFITPSFTNHPAQIESHTNSSCNRDSLYLSQQITTPSFSQNFHQYNSNTNNNNNHSSAKSSSNSSLKKADNSIFSQPQQQNDYHQQQNINISNLKRNSNLNCYENSNIQAASLNSASPSLAANSGETAAFQLNSAGDHSDISSKQDSSQTSDSYLMNGGQNNQNKMMKQKNYQQGKQQQNAQIEQQDKKTVTNQITKQKSLNMATSPQNSSLKSSPQSTDLITKSQDKQHVLNQMNDLLFCKKQTQSNIQSQQVSPQSNSQQQIKKVTKTGSSDDFKKMVNQTENTNKKAADHANYNYAYQLQPKKGNESSKSQDNLYKLDSQDESLGYYQERYSDLKVVSFEQSEKFDKRTVVFNISFFDSKGESMIIQRSYREFNDLYKYLSSKYRQYKFANFPKKQNKAQLSSQELVDRTNQFNIYLQSVVTLIKEEVNVINHFLSKETNCFSSQAVINQTNQHTNEKQSKSFAQSPTSTFTNTSKQQSNLSKINTLPCKPRSVPETIFEDANDCSNVLTDSNASKIDNQDEYNTKNYYNYSRNRTSDQQQLSQSKNNLNNSNKIEHQSSKNISSSSSTSGKQFGKQ</sequence>
<feature type="compositionally biased region" description="Low complexity" evidence="1">
    <location>
        <begin position="315"/>
        <end position="332"/>
    </location>
</feature>
<evidence type="ECO:0000256" key="2">
    <source>
        <dbReference type="SAM" id="Phobius"/>
    </source>
</evidence>
<name>Q23BR6_TETTS</name>
<dbReference type="InterPro" id="IPR001683">
    <property type="entry name" value="PX_dom"/>
</dbReference>
<reference evidence="5" key="1">
    <citation type="journal article" date="2006" name="PLoS Biol.">
        <title>Macronuclear genome sequence of the ciliate Tetrahymena thermophila, a model eukaryote.</title>
        <authorList>
            <person name="Eisen J.A."/>
            <person name="Coyne R.S."/>
            <person name="Wu M."/>
            <person name="Wu D."/>
            <person name="Thiagarajan M."/>
            <person name="Wortman J.R."/>
            <person name="Badger J.H."/>
            <person name="Ren Q."/>
            <person name="Amedeo P."/>
            <person name="Jones K.M."/>
            <person name="Tallon L.J."/>
            <person name="Delcher A.L."/>
            <person name="Salzberg S.L."/>
            <person name="Silva J.C."/>
            <person name="Haas B.J."/>
            <person name="Majoros W.H."/>
            <person name="Farzad M."/>
            <person name="Carlton J.M."/>
            <person name="Smith R.K. Jr."/>
            <person name="Garg J."/>
            <person name="Pearlman R.E."/>
            <person name="Karrer K.M."/>
            <person name="Sun L."/>
            <person name="Manning G."/>
            <person name="Elde N.C."/>
            <person name="Turkewitz A.P."/>
            <person name="Asai D.J."/>
            <person name="Wilkes D.E."/>
            <person name="Wang Y."/>
            <person name="Cai H."/>
            <person name="Collins K."/>
            <person name="Stewart B.A."/>
            <person name="Lee S.R."/>
            <person name="Wilamowska K."/>
            <person name="Weinberg Z."/>
            <person name="Ruzzo W.L."/>
            <person name="Wloga D."/>
            <person name="Gaertig J."/>
            <person name="Frankel J."/>
            <person name="Tsao C.-C."/>
            <person name="Gorovsky M.A."/>
            <person name="Keeling P.J."/>
            <person name="Waller R.F."/>
            <person name="Patron N.J."/>
            <person name="Cherry J.M."/>
            <person name="Stover N.A."/>
            <person name="Krieger C.J."/>
            <person name="del Toro C."/>
            <person name="Ryder H.F."/>
            <person name="Williamson S.C."/>
            <person name="Barbeau R.A."/>
            <person name="Hamilton E.P."/>
            <person name="Orias E."/>
        </authorList>
    </citation>
    <scope>NUCLEOTIDE SEQUENCE [LARGE SCALE GENOMIC DNA]</scope>
    <source>
        <strain evidence="5">SB210</strain>
    </source>
</reference>
<keyword evidence="2" id="KW-0472">Membrane</keyword>
<proteinExistence type="predicted"/>
<feature type="compositionally biased region" description="Polar residues" evidence="1">
    <location>
        <begin position="470"/>
        <end position="480"/>
    </location>
</feature>
<evidence type="ECO:0000256" key="1">
    <source>
        <dbReference type="SAM" id="MobiDB-lite"/>
    </source>
</evidence>